<dbReference type="PANTHER" id="PTHR45784:SF8">
    <property type="entry name" value="C-TYPE MANNOSE RECEPTOR 2-RELATED"/>
    <property type="match status" value="1"/>
</dbReference>
<proteinExistence type="predicted"/>
<reference evidence="3" key="4">
    <citation type="submission" date="2025-09" db="UniProtKB">
        <authorList>
            <consortium name="Ensembl"/>
        </authorList>
    </citation>
    <scope>IDENTIFICATION</scope>
</reference>
<keyword evidence="1" id="KW-0732">Signal</keyword>
<sequence length="236" mass="27639">ITMDRLFTYILFLLNLSGTFSKTQTYCRQHYTDLAPVSNDKDANKLQQLSSNVNHYIWIGLVRNCSNRTQWLWSGGGAVSRFSWKPGEPNDFNDNEDYGYMWKSKWYDGGLWYKITFFCYSAAVVTEKKTWEEALEYCREHHDDLASVASETEMLLIQKELSKHNTTDHVWIGLRFLARDWLWVDGQEMDYEAWDEEGKPSCPHAKIKCGALKVTEGSKAVWDAHDCEERLHFICY</sequence>
<evidence type="ECO:0000313" key="4">
    <source>
        <dbReference type="Proteomes" id="UP000265100"/>
    </source>
</evidence>
<dbReference type="PROSITE" id="PS50041">
    <property type="entry name" value="C_TYPE_LECTIN_2"/>
    <property type="match status" value="2"/>
</dbReference>
<name>A0A3P8P7W2_ASTCA</name>
<dbReference type="SMART" id="SM00034">
    <property type="entry name" value="CLECT"/>
    <property type="match status" value="2"/>
</dbReference>
<dbReference type="Gene3D" id="3.10.100.10">
    <property type="entry name" value="Mannose-Binding Protein A, subunit A"/>
    <property type="match status" value="2"/>
</dbReference>
<dbReference type="InterPro" id="IPR016186">
    <property type="entry name" value="C-type_lectin-like/link_sf"/>
</dbReference>
<dbReference type="GeneTree" id="ENSGT00940000163460"/>
<protein>
    <recommendedName>
        <fullName evidence="2">C-type lectin domain-containing protein</fullName>
    </recommendedName>
</protein>
<dbReference type="OMA" id="ITHHIWI"/>
<dbReference type="InterPro" id="IPR016187">
    <property type="entry name" value="CTDL_fold"/>
</dbReference>
<keyword evidence="4" id="KW-1185">Reference proteome</keyword>
<evidence type="ECO:0000259" key="2">
    <source>
        <dbReference type="PROSITE" id="PS50041"/>
    </source>
</evidence>
<dbReference type="Pfam" id="PF00059">
    <property type="entry name" value="Lectin_C"/>
    <property type="match status" value="2"/>
</dbReference>
<dbReference type="AlphaFoldDB" id="A0A3P8P7W2"/>
<dbReference type="SUPFAM" id="SSF56436">
    <property type="entry name" value="C-type lectin-like"/>
    <property type="match status" value="2"/>
</dbReference>
<dbReference type="Ensembl" id="ENSACLT00000013429.2">
    <property type="protein sequence ID" value="ENSACLP00000013103.2"/>
    <property type="gene ID" value="ENSACLG00000008957.2"/>
</dbReference>
<feature type="domain" description="C-type lectin" evidence="2">
    <location>
        <begin position="9"/>
        <end position="120"/>
    </location>
</feature>
<reference evidence="3" key="3">
    <citation type="submission" date="2025-08" db="UniProtKB">
        <authorList>
            <consortium name="Ensembl"/>
        </authorList>
    </citation>
    <scope>IDENTIFICATION</scope>
</reference>
<dbReference type="STRING" id="8154.ENSACLP00000013103"/>
<accession>A0A3P8P7W2</accession>
<dbReference type="Proteomes" id="UP000265100">
    <property type="component" value="Chromosome 23"/>
</dbReference>
<dbReference type="CDD" id="cd00037">
    <property type="entry name" value="CLECT"/>
    <property type="match status" value="1"/>
</dbReference>
<feature type="chain" id="PRO_5044247108" description="C-type lectin domain-containing protein" evidence="1">
    <location>
        <begin position="22"/>
        <end position="236"/>
    </location>
</feature>
<reference evidence="4" key="2">
    <citation type="submission" date="2023-03" db="EMBL/GenBank/DDBJ databases">
        <authorList>
            <consortium name="Wellcome Sanger Institute Data Sharing"/>
        </authorList>
    </citation>
    <scope>NUCLEOTIDE SEQUENCE [LARGE SCALE GENOMIC DNA]</scope>
</reference>
<feature type="domain" description="C-type lectin" evidence="2">
    <location>
        <begin position="115"/>
        <end position="236"/>
    </location>
</feature>
<organism evidence="3 4">
    <name type="scientific">Astatotilapia calliptera</name>
    <name type="common">Eastern happy</name>
    <name type="synonym">Chromis callipterus</name>
    <dbReference type="NCBI Taxonomy" id="8154"/>
    <lineage>
        <taxon>Eukaryota</taxon>
        <taxon>Metazoa</taxon>
        <taxon>Chordata</taxon>
        <taxon>Craniata</taxon>
        <taxon>Vertebrata</taxon>
        <taxon>Euteleostomi</taxon>
        <taxon>Actinopterygii</taxon>
        <taxon>Neopterygii</taxon>
        <taxon>Teleostei</taxon>
        <taxon>Neoteleostei</taxon>
        <taxon>Acanthomorphata</taxon>
        <taxon>Ovalentaria</taxon>
        <taxon>Cichlomorphae</taxon>
        <taxon>Cichliformes</taxon>
        <taxon>Cichlidae</taxon>
        <taxon>African cichlids</taxon>
        <taxon>Pseudocrenilabrinae</taxon>
        <taxon>Haplochromini</taxon>
        <taxon>Astatotilapia</taxon>
    </lineage>
</organism>
<dbReference type="InterPro" id="IPR001304">
    <property type="entry name" value="C-type_lectin-like"/>
</dbReference>
<dbReference type="PANTHER" id="PTHR45784">
    <property type="entry name" value="C-TYPE LECTIN DOMAIN FAMILY 20 MEMBER A-RELATED"/>
    <property type="match status" value="1"/>
</dbReference>
<evidence type="ECO:0000256" key="1">
    <source>
        <dbReference type="SAM" id="SignalP"/>
    </source>
</evidence>
<evidence type="ECO:0000313" key="3">
    <source>
        <dbReference type="Ensembl" id="ENSACLP00000013103.2"/>
    </source>
</evidence>
<reference evidence="3 4" key="1">
    <citation type="submission" date="2018-05" db="EMBL/GenBank/DDBJ databases">
        <authorList>
            <person name="Datahose"/>
        </authorList>
    </citation>
    <scope>NUCLEOTIDE SEQUENCE</scope>
</reference>
<feature type="signal peptide" evidence="1">
    <location>
        <begin position="1"/>
        <end position="21"/>
    </location>
</feature>